<dbReference type="InterPro" id="IPR036583">
    <property type="entry name" value="23S_rRNA_IVS_sf"/>
</dbReference>
<dbReference type="Gene3D" id="1.20.1440.60">
    <property type="entry name" value="23S rRNA-intervening sequence"/>
    <property type="match status" value="1"/>
</dbReference>
<gene>
    <name evidence="1" type="ORF">ENR63_02650</name>
</gene>
<dbReference type="EMBL" id="DSRT01000141">
    <property type="protein sequence ID" value="HGW29796.1"/>
    <property type="molecule type" value="Genomic_DNA"/>
</dbReference>
<accession>A0A7C4XIH4</accession>
<proteinExistence type="predicted"/>
<organism evidence="1">
    <name type="scientific">candidate division WWE3 bacterium</name>
    <dbReference type="NCBI Taxonomy" id="2053526"/>
    <lineage>
        <taxon>Bacteria</taxon>
        <taxon>Katanobacteria</taxon>
    </lineage>
</organism>
<sequence>MGELDSTHSIKASIKLLPLMHHSKDTYLLWYSYYQTLPKIHRYTLGQKIDTLFIELIEALSIASFLKSAEKLHFIELAIQKVDTLKILLMVL</sequence>
<dbReference type="AlphaFoldDB" id="A0A7C4XIH4"/>
<protein>
    <submittedName>
        <fullName evidence="1">Four helix bundle protein</fullName>
    </submittedName>
</protein>
<name>A0A7C4XIH4_UNCKA</name>
<evidence type="ECO:0000313" key="1">
    <source>
        <dbReference type="EMBL" id="HGW29796.1"/>
    </source>
</evidence>
<comment type="caution">
    <text evidence="1">The sequence shown here is derived from an EMBL/GenBank/DDBJ whole genome shotgun (WGS) entry which is preliminary data.</text>
</comment>
<reference evidence="1" key="1">
    <citation type="journal article" date="2020" name="mSystems">
        <title>Genome- and Community-Level Interaction Insights into Carbon Utilization and Element Cycling Functions of Hydrothermarchaeota in Hydrothermal Sediment.</title>
        <authorList>
            <person name="Zhou Z."/>
            <person name="Liu Y."/>
            <person name="Xu W."/>
            <person name="Pan J."/>
            <person name="Luo Z.H."/>
            <person name="Li M."/>
        </authorList>
    </citation>
    <scope>NUCLEOTIDE SEQUENCE [LARGE SCALE GENOMIC DNA]</scope>
    <source>
        <strain evidence="1">SpSt-417</strain>
    </source>
</reference>
<dbReference type="CDD" id="cd16376">
    <property type="entry name" value="Avd_like"/>
    <property type="match status" value="1"/>
</dbReference>
<dbReference type="InterPro" id="IPR055360">
    <property type="entry name" value="bAvd"/>
</dbReference>